<dbReference type="RefSeq" id="XP_047769340.1">
    <property type="nucleotide sequence ID" value="XM_047913216.1"/>
</dbReference>
<keyword evidence="2" id="KW-1185">Reference proteome</keyword>
<organism evidence="1 2">
    <name type="scientific">Passalora fulva</name>
    <name type="common">Tomato leaf mold</name>
    <name type="synonym">Cladosporium fulvum</name>
    <dbReference type="NCBI Taxonomy" id="5499"/>
    <lineage>
        <taxon>Eukaryota</taxon>
        <taxon>Fungi</taxon>
        <taxon>Dikarya</taxon>
        <taxon>Ascomycota</taxon>
        <taxon>Pezizomycotina</taxon>
        <taxon>Dothideomycetes</taxon>
        <taxon>Dothideomycetidae</taxon>
        <taxon>Mycosphaerellales</taxon>
        <taxon>Mycosphaerellaceae</taxon>
        <taxon>Fulvia</taxon>
    </lineage>
</organism>
<dbReference type="GeneID" id="71993946"/>
<evidence type="ECO:0000313" key="1">
    <source>
        <dbReference type="EMBL" id="UJO24974.1"/>
    </source>
</evidence>
<dbReference type="Proteomes" id="UP000756132">
    <property type="component" value="Chromosome 13"/>
</dbReference>
<dbReference type="EMBL" id="CP090175">
    <property type="protein sequence ID" value="UJO24974.1"/>
    <property type="molecule type" value="Genomic_DNA"/>
</dbReference>
<proteinExistence type="predicted"/>
<reference evidence="1" key="1">
    <citation type="submission" date="2021-12" db="EMBL/GenBank/DDBJ databases">
        <authorList>
            <person name="Zaccaron A."/>
            <person name="Stergiopoulos I."/>
        </authorList>
    </citation>
    <scope>NUCLEOTIDE SEQUENCE</scope>
    <source>
        <strain evidence="1">Race5_Kim</strain>
    </source>
</reference>
<gene>
    <name evidence="1" type="ORF">CLAFUR5_14068</name>
</gene>
<name>A0A9Q8PLT7_PASFU</name>
<dbReference type="KEGG" id="ffu:CLAFUR5_14068"/>
<protein>
    <submittedName>
        <fullName evidence="1">Uncharacterized protein</fullName>
    </submittedName>
</protein>
<sequence length="62" mass="7170">MPSTHNERKERLTGRAIIFPGYWTGGPAFYPDLRKQKLEGSIEYGDMCQSFTTVTSNRDWEV</sequence>
<reference evidence="1" key="2">
    <citation type="journal article" date="2022" name="Microb. Genom.">
        <title>A chromosome-scale genome assembly of the tomato pathogen Cladosporium fulvum reveals a compartmentalized genome architecture and the presence of a dispensable chromosome.</title>
        <authorList>
            <person name="Zaccaron A.Z."/>
            <person name="Chen L.H."/>
            <person name="Samaras A."/>
            <person name="Stergiopoulos I."/>
        </authorList>
    </citation>
    <scope>NUCLEOTIDE SEQUENCE</scope>
    <source>
        <strain evidence="1">Race5_Kim</strain>
    </source>
</reference>
<dbReference type="AlphaFoldDB" id="A0A9Q8PLT7"/>
<evidence type="ECO:0000313" key="2">
    <source>
        <dbReference type="Proteomes" id="UP000756132"/>
    </source>
</evidence>
<accession>A0A9Q8PLT7</accession>